<dbReference type="Gene3D" id="2.60.120.1620">
    <property type="match status" value="1"/>
</dbReference>
<feature type="region of interest" description="Disordered" evidence="2">
    <location>
        <begin position="686"/>
        <end position="706"/>
    </location>
</feature>
<keyword evidence="5" id="KW-1185">Reference proteome</keyword>
<dbReference type="Gene3D" id="1.20.58.2150">
    <property type="match status" value="1"/>
</dbReference>
<dbReference type="STRING" id="1306861.A0A4V6DFM3"/>
<organism evidence="4 5">
    <name type="scientific">Colletotrichum tanaceti</name>
    <dbReference type="NCBI Taxonomy" id="1306861"/>
    <lineage>
        <taxon>Eukaryota</taxon>
        <taxon>Fungi</taxon>
        <taxon>Dikarya</taxon>
        <taxon>Ascomycota</taxon>
        <taxon>Pezizomycotina</taxon>
        <taxon>Sordariomycetes</taxon>
        <taxon>Hypocreomycetidae</taxon>
        <taxon>Glomerellales</taxon>
        <taxon>Glomerellaceae</taxon>
        <taxon>Colletotrichum</taxon>
        <taxon>Colletotrichum destructivum species complex</taxon>
    </lineage>
</organism>
<dbReference type="GO" id="GO:0016787">
    <property type="term" value="F:hydrolase activity"/>
    <property type="evidence" value="ECO:0007669"/>
    <property type="project" value="UniProtKB-KW"/>
</dbReference>
<dbReference type="OrthoDB" id="4849794at2759"/>
<dbReference type="Proteomes" id="UP000310108">
    <property type="component" value="Unassembled WGS sequence"/>
</dbReference>
<protein>
    <recommendedName>
        <fullName evidence="3">Gylcosyl hydrolase 115 C-terminal domain-containing protein</fullName>
    </recommendedName>
</protein>
<gene>
    <name evidence="4" type="ORF">CTA1_10100</name>
</gene>
<dbReference type="PANTHER" id="PTHR37842:SF2">
    <property type="entry name" value="GYLCOSYL HYDROLASE 115 C-TERMINAL DOMAIN-CONTAINING PROTEIN"/>
    <property type="match status" value="1"/>
</dbReference>
<accession>A0A4V6DFM3</accession>
<dbReference type="EMBL" id="PJEX01000496">
    <property type="protein sequence ID" value="TKW49686.1"/>
    <property type="molecule type" value="Genomic_DNA"/>
</dbReference>
<feature type="domain" description="Gylcosyl hydrolase 115 C-terminal" evidence="3">
    <location>
        <begin position="811"/>
        <end position="976"/>
    </location>
</feature>
<dbReference type="InterPro" id="IPR031924">
    <property type="entry name" value="GH115"/>
</dbReference>
<reference evidence="4 5" key="1">
    <citation type="journal article" date="2019" name="PLoS ONE">
        <title>Comparative genome analysis indicates high evolutionary potential of pathogenicity genes in Colletotrichum tanaceti.</title>
        <authorList>
            <person name="Lelwala R.V."/>
            <person name="Korhonen P.K."/>
            <person name="Young N.D."/>
            <person name="Scott J.B."/>
            <person name="Ades P.A."/>
            <person name="Gasser R.B."/>
            <person name="Taylor P.W.J."/>
        </authorList>
    </citation>
    <scope>NUCLEOTIDE SEQUENCE [LARGE SCALE GENOMIC DNA]</scope>
    <source>
        <strain evidence="4">BRIP57314</strain>
    </source>
</reference>
<evidence type="ECO:0000313" key="5">
    <source>
        <dbReference type="Proteomes" id="UP000310108"/>
    </source>
</evidence>
<evidence type="ECO:0000259" key="3">
    <source>
        <dbReference type="Pfam" id="PF17829"/>
    </source>
</evidence>
<keyword evidence="1" id="KW-0378">Hydrolase</keyword>
<dbReference type="Gene3D" id="3.30.379.10">
    <property type="entry name" value="Chitobiase/beta-hexosaminidase domain 2-like"/>
    <property type="match status" value="1"/>
</dbReference>
<dbReference type="InterPro" id="IPR029018">
    <property type="entry name" value="Hex-like_dom2"/>
</dbReference>
<dbReference type="InterPro" id="IPR042301">
    <property type="entry name" value="GH115_sf"/>
</dbReference>
<evidence type="ECO:0000256" key="1">
    <source>
        <dbReference type="ARBA" id="ARBA00022801"/>
    </source>
</evidence>
<comment type="caution">
    <text evidence="4">The sequence shown here is derived from an EMBL/GenBank/DDBJ whole genome shotgun (WGS) entry which is preliminary data.</text>
</comment>
<dbReference type="AlphaFoldDB" id="A0A4V6DFM3"/>
<evidence type="ECO:0000256" key="2">
    <source>
        <dbReference type="SAM" id="MobiDB-lite"/>
    </source>
</evidence>
<dbReference type="Gene3D" id="3.20.20.520">
    <property type="entry name" value="Glycosyl hydrolase family 115"/>
    <property type="match status" value="1"/>
</dbReference>
<evidence type="ECO:0000313" key="4">
    <source>
        <dbReference type="EMBL" id="TKW49686.1"/>
    </source>
</evidence>
<name>A0A4V6DFM3_9PEZI</name>
<proteinExistence type="predicted"/>
<dbReference type="InterPro" id="IPR041437">
    <property type="entry name" value="GH115_C"/>
</dbReference>
<sequence length="984" mass="109908">MFEKDIVTFSPPDGNEGSGESLNLVGATILVDESDPIGIHIAAQNLAEDFGRVTRSDASRVVVFKDDQNDAVSGTLAEAAVIIIGCVRSSRLIQRLEREGKLEAGKMHGKWESFTAVLVDQPLPGIEKALVIAGSDKRGTIFGAYTLSEQIGVSPWYYWADVPPKHHEAIFALRGQTYHGEPSVRFRGLFINDEAPALTGWARATFGGYNSGFYKKVFELLLRLKANFLWPAMWPGYPNPGASFFTDDPENAQAAEDHGIVVSTSHHEPMQRLSNEWFAENPDGSWDWLSNKEKMTRFFEEGVERAKGRESYFTLGMRGEYDRGMKTDDPAAVVRDVIKTQRALFKKIHGAEDAVPQLLALYKEVQEQYEGGHLDVPDDVTLLFADDNFGSIRRLPTGAERDRKGGAGIYYHFEYVGDPRSYKWINSNSLGKTWHQLQEAHRRNAKQVWVFNVGDIKPMEVPFTFAMTLAWDVNSIKADGFAGFYKTMAEATFGKAKGKGQADAIAIAIASVWHRYDRLAALRRHEHIGPATFSLVHHNEADEVVDRWASLLESAEDVYGRAPEEQKAAVFETVLHPVKASTIFTRLQVALGRNRLYARQRRNTANGLAGHVLDLFDADHGLSEEFHALLGGKWDQMMRQAHYGYEEDTWHAPYRDMVGGLSYVQRRQRSNPVVGQMGVAVEGHEGVRPGRTNEESDRTHPSRRDLVPGVTLGRMSRYGPPKRWFDVYTRGPEVVRWKASVPHAWLRLSVAAGTLDPDGDDARVEVTVDWHQVPDDFSQEVLVDIRSEEGAFEQVHLPISGRRVPESFRAGFVETDGYVSIPAAHRAPPGFRVLPECGRTPSGAVTVAAADSTAAPPPPPRLAYKFYVFSETANPVLLLYFNMTLDLDPADPMTYELQVDDGPVRTHRLLPESTDLPDGWFHAVQDCVWLRNHDLGERGLGSGEHDVRVTLRHSNLILEKLVVDLGGVEESYLGPPFSLYVPEV</sequence>
<dbReference type="PANTHER" id="PTHR37842">
    <property type="match status" value="1"/>
</dbReference>
<dbReference type="Pfam" id="PF17829">
    <property type="entry name" value="GH115_C"/>
    <property type="match status" value="1"/>
</dbReference>
<dbReference type="Pfam" id="PF15979">
    <property type="entry name" value="Glyco_hydro_115"/>
    <property type="match status" value="1"/>
</dbReference>